<dbReference type="EMBL" id="CM029047">
    <property type="protein sequence ID" value="KAG2584154.1"/>
    <property type="molecule type" value="Genomic_DNA"/>
</dbReference>
<reference evidence="2" key="1">
    <citation type="submission" date="2020-05" db="EMBL/GenBank/DDBJ databases">
        <title>WGS assembly of Panicum virgatum.</title>
        <authorList>
            <person name="Lovell J.T."/>
            <person name="Jenkins J."/>
            <person name="Shu S."/>
            <person name="Juenger T.E."/>
            <person name="Schmutz J."/>
        </authorList>
    </citation>
    <scope>NUCLEOTIDE SEQUENCE</scope>
    <source>
        <strain evidence="2">AP13</strain>
    </source>
</reference>
<gene>
    <name evidence="2" type="ORF">PVAP13_6KG277806</name>
</gene>
<organism evidence="2 3">
    <name type="scientific">Panicum virgatum</name>
    <name type="common">Blackwell switchgrass</name>
    <dbReference type="NCBI Taxonomy" id="38727"/>
    <lineage>
        <taxon>Eukaryota</taxon>
        <taxon>Viridiplantae</taxon>
        <taxon>Streptophyta</taxon>
        <taxon>Embryophyta</taxon>
        <taxon>Tracheophyta</taxon>
        <taxon>Spermatophyta</taxon>
        <taxon>Magnoliopsida</taxon>
        <taxon>Liliopsida</taxon>
        <taxon>Poales</taxon>
        <taxon>Poaceae</taxon>
        <taxon>PACMAD clade</taxon>
        <taxon>Panicoideae</taxon>
        <taxon>Panicodae</taxon>
        <taxon>Paniceae</taxon>
        <taxon>Panicinae</taxon>
        <taxon>Panicum</taxon>
        <taxon>Panicum sect. Hiantes</taxon>
    </lineage>
</organism>
<comment type="caution">
    <text evidence="2">The sequence shown here is derived from an EMBL/GenBank/DDBJ whole genome shotgun (WGS) entry which is preliminary data.</text>
</comment>
<keyword evidence="3" id="KW-1185">Reference proteome</keyword>
<evidence type="ECO:0000313" key="3">
    <source>
        <dbReference type="Proteomes" id="UP000823388"/>
    </source>
</evidence>
<evidence type="ECO:0000313" key="2">
    <source>
        <dbReference type="EMBL" id="KAG2584154.1"/>
    </source>
</evidence>
<proteinExistence type="predicted"/>
<feature type="region of interest" description="Disordered" evidence="1">
    <location>
        <begin position="89"/>
        <end position="159"/>
    </location>
</feature>
<name>A0A8T0RFE9_PANVG</name>
<accession>A0A8T0RFE9</accession>
<dbReference type="AlphaFoldDB" id="A0A8T0RFE9"/>
<dbReference type="Proteomes" id="UP000823388">
    <property type="component" value="Chromosome 6K"/>
</dbReference>
<sequence length="196" mass="20762">MRPEPPTATVPVSSLLHVAGEVTSAAGGGQQRRPAGACRQALKSASSSIHPLAWIYRPSAGHVTYDRSNTRCSPASRLGAPAVPWNRRDRIATRVHARGRLPAARGQRRPSRSAAAARPRPSSRARRCSQADGSSPPTAHGLPGKLLDAGRGGGEGPRRLRCRCRKQASRVQCRVGVGAVNLDRSGDPTAYDRACV</sequence>
<evidence type="ECO:0000256" key="1">
    <source>
        <dbReference type="SAM" id="MobiDB-lite"/>
    </source>
</evidence>
<protein>
    <submittedName>
        <fullName evidence="2">Uncharacterized protein</fullName>
    </submittedName>
</protein>